<comment type="caution">
    <text evidence="1">The sequence shown here is derived from an EMBL/GenBank/DDBJ whole genome shotgun (WGS) entry which is preliminary data.</text>
</comment>
<sequence>MYFDITCDQIHGRDQYIYCEDDYNIIHRKLSDYKTRTLISWNSLTNSLISLISNRPCLDVAVVVPDGEVRVECLELGRINANSKWLPWKIPSFLAFMSSVERFCEIGIKSQIFAEFKICGSWIAAHSQRQTLLPAPAVSRFSFTRYTFARRAHTPAIRDIYTPLGGLCSSANRADKGASLIPTASALSASERTCVCSTVSGYEGQNVYKAKGGMCKVGGRQIGVRLRRDAHHPRSFGRTANNTDTDGSLDRRVIASGMSRYKTPYGTACRKEGSSKDPPVNVTMERPYLPTLKTGRIVSYVFQVSVEYAEPRKIPDA</sequence>
<dbReference type="EMBL" id="JAUDFV010000157">
    <property type="protein sequence ID" value="KAL2714004.1"/>
    <property type="molecule type" value="Genomic_DNA"/>
</dbReference>
<organism evidence="1 2">
    <name type="scientific">Vespula squamosa</name>
    <name type="common">Southern yellow jacket</name>
    <name type="synonym">Wasp</name>
    <dbReference type="NCBI Taxonomy" id="30214"/>
    <lineage>
        <taxon>Eukaryota</taxon>
        <taxon>Metazoa</taxon>
        <taxon>Ecdysozoa</taxon>
        <taxon>Arthropoda</taxon>
        <taxon>Hexapoda</taxon>
        <taxon>Insecta</taxon>
        <taxon>Pterygota</taxon>
        <taxon>Neoptera</taxon>
        <taxon>Endopterygota</taxon>
        <taxon>Hymenoptera</taxon>
        <taxon>Apocrita</taxon>
        <taxon>Aculeata</taxon>
        <taxon>Vespoidea</taxon>
        <taxon>Vespidae</taxon>
        <taxon>Vespinae</taxon>
        <taxon>Vespula</taxon>
    </lineage>
</organism>
<dbReference type="AlphaFoldDB" id="A0ABD2A048"/>
<dbReference type="Proteomes" id="UP001607302">
    <property type="component" value="Unassembled WGS sequence"/>
</dbReference>
<protein>
    <submittedName>
        <fullName evidence="1">Uncharacterized protein</fullName>
    </submittedName>
</protein>
<accession>A0ABD2A048</accession>
<proteinExistence type="predicted"/>
<gene>
    <name evidence="1" type="ORF">V1478_016561</name>
</gene>
<evidence type="ECO:0000313" key="2">
    <source>
        <dbReference type="Proteomes" id="UP001607302"/>
    </source>
</evidence>
<evidence type="ECO:0000313" key="1">
    <source>
        <dbReference type="EMBL" id="KAL2714004.1"/>
    </source>
</evidence>
<name>A0ABD2A048_VESSQ</name>
<keyword evidence="2" id="KW-1185">Reference proteome</keyword>
<reference evidence="1 2" key="1">
    <citation type="journal article" date="2024" name="Ann. Entomol. Soc. Am.">
        <title>Genomic analyses of the southern and eastern yellowjacket wasps (Hymenoptera: Vespidae) reveal evolutionary signatures of social life.</title>
        <authorList>
            <person name="Catto M.A."/>
            <person name="Caine P.B."/>
            <person name="Orr S.E."/>
            <person name="Hunt B.G."/>
            <person name="Goodisman M.A.D."/>
        </authorList>
    </citation>
    <scope>NUCLEOTIDE SEQUENCE [LARGE SCALE GENOMIC DNA]</scope>
    <source>
        <strain evidence="1">233</strain>
        <tissue evidence="1">Head and thorax</tissue>
    </source>
</reference>